<gene>
    <name evidence="2" type="ORF">Q4481_15255</name>
</gene>
<keyword evidence="3" id="KW-1185">Reference proteome</keyword>
<dbReference type="InterPro" id="IPR029058">
    <property type="entry name" value="AB_hydrolase_fold"/>
</dbReference>
<dbReference type="Pfam" id="PF00561">
    <property type="entry name" value="Abhydrolase_1"/>
    <property type="match status" value="1"/>
</dbReference>
<reference evidence="2" key="1">
    <citation type="journal article" date="2015" name="Int. J. Syst. Evol. Microbiol.">
        <title>Rhizobium alvei sp. nov., isolated from a freshwater river.</title>
        <authorList>
            <person name="Sheu S.Y."/>
            <person name="Huang H.W."/>
            <person name="Young C.C."/>
            <person name="Chen W.M."/>
        </authorList>
    </citation>
    <scope>NUCLEOTIDE SEQUENCE</scope>
    <source>
        <strain evidence="2">TNR-22</strain>
    </source>
</reference>
<dbReference type="EMBL" id="JAUOZU010000010">
    <property type="protein sequence ID" value="MDO6965323.1"/>
    <property type="molecule type" value="Genomic_DNA"/>
</dbReference>
<dbReference type="Gene3D" id="1.10.10.10">
    <property type="entry name" value="Winged helix-like DNA-binding domain superfamily/Winged helix DNA-binding domain"/>
    <property type="match status" value="1"/>
</dbReference>
<evidence type="ECO:0000313" key="2">
    <source>
        <dbReference type="EMBL" id="MDO6965323.1"/>
    </source>
</evidence>
<dbReference type="Proteomes" id="UP001174932">
    <property type="component" value="Unassembled WGS sequence"/>
</dbReference>
<dbReference type="PANTHER" id="PTHR43433:SF1">
    <property type="entry name" value="BLL5160 PROTEIN"/>
    <property type="match status" value="1"/>
</dbReference>
<feature type="domain" description="HTH luxR-type" evidence="1">
    <location>
        <begin position="189"/>
        <end position="246"/>
    </location>
</feature>
<proteinExistence type="predicted"/>
<comment type="caution">
    <text evidence="2">The sequence shown here is derived from an EMBL/GenBank/DDBJ whole genome shotgun (WGS) entry which is preliminary data.</text>
</comment>
<dbReference type="InterPro" id="IPR050471">
    <property type="entry name" value="AB_hydrolase"/>
</dbReference>
<evidence type="ECO:0000259" key="1">
    <source>
        <dbReference type="SMART" id="SM00421"/>
    </source>
</evidence>
<dbReference type="RefSeq" id="WP_304377249.1">
    <property type="nucleotide sequence ID" value="NZ_JAUOZU010000010.1"/>
</dbReference>
<sequence length="572" mass="62709">MSTDTNDLIAAIYAATLSPNDFAKVLHDLDTMLFDGEVASDAVLSEATLSHIGVARSIQERIGRTTTEEQRLAAIVESVPNPTYILSRSEVMLAGNNVARRKYGALPAVLSDLITHKDVLRQLRDYFRRGEVGQPLAIAGQIASLQTSQTSVLVNRIDPSMAGGDPDLFLLSIVDFGFDGRVTELFRIAHGLTPAETQVAVLLASGLRLADIASERGVSVETVRTQIKTIKNKTSVRDLPGLVRLLCGFTATLVAQAGQNGGSGQVFYKVRRQVTLPDGRRLDYLEQGAPDGRPVLLFHNLPYGAELSEAALQQAQLDGFRFIAPYRPGMGLTDPAPKSSPEMLLDLAAADCAELLRHLGIANTIVMSHAAGSAFALRFASRDPDKVSRMIAVSHVPIWRPHWIADMPQRQRFVTRLARHFPQVLPVVAWAMITCMESRQVNEFVRYNCRDGKSDAKAVESQETIDLIAKGSIYALHKSVASFSLECLIAQTDFVAEARACRHKFHILHGEDDQIIRLYKSQTFVDEVPGTTIETVPDAGQLLFFSHWPRLFSALKTPPMSSTAFARLSALV</sequence>
<organism evidence="2 3">
    <name type="scientific">Rhizobium alvei</name>
    <dbReference type="NCBI Taxonomy" id="1132659"/>
    <lineage>
        <taxon>Bacteria</taxon>
        <taxon>Pseudomonadati</taxon>
        <taxon>Pseudomonadota</taxon>
        <taxon>Alphaproteobacteria</taxon>
        <taxon>Hyphomicrobiales</taxon>
        <taxon>Rhizobiaceae</taxon>
        <taxon>Rhizobium/Agrobacterium group</taxon>
        <taxon>Rhizobium</taxon>
    </lineage>
</organism>
<dbReference type="SUPFAM" id="SSF46894">
    <property type="entry name" value="C-terminal effector domain of the bipartite response regulators"/>
    <property type="match status" value="1"/>
</dbReference>
<dbReference type="Gene3D" id="3.40.50.1820">
    <property type="entry name" value="alpha/beta hydrolase"/>
    <property type="match status" value="1"/>
</dbReference>
<dbReference type="CDD" id="cd06170">
    <property type="entry name" value="LuxR_C_like"/>
    <property type="match status" value="1"/>
</dbReference>
<reference evidence="2" key="2">
    <citation type="submission" date="2023-07" db="EMBL/GenBank/DDBJ databases">
        <authorList>
            <person name="Shen H."/>
        </authorList>
    </citation>
    <scope>NUCLEOTIDE SEQUENCE</scope>
    <source>
        <strain evidence="2">TNR-22</strain>
    </source>
</reference>
<dbReference type="InterPro" id="IPR036388">
    <property type="entry name" value="WH-like_DNA-bd_sf"/>
</dbReference>
<accession>A0ABT8YNM8</accession>
<dbReference type="InterPro" id="IPR000073">
    <property type="entry name" value="AB_hydrolase_1"/>
</dbReference>
<name>A0ABT8YNM8_9HYPH</name>
<dbReference type="InterPro" id="IPR016032">
    <property type="entry name" value="Sig_transdc_resp-reg_C-effctor"/>
</dbReference>
<evidence type="ECO:0000313" key="3">
    <source>
        <dbReference type="Proteomes" id="UP001174932"/>
    </source>
</evidence>
<dbReference type="GO" id="GO:0016787">
    <property type="term" value="F:hydrolase activity"/>
    <property type="evidence" value="ECO:0007669"/>
    <property type="project" value="UniProtKB-KW"/>
</dbReference>
<keyword evidence="2" id="KW-0378">Hydrolase</keyword>
<dbReference type="SMART" id="SM00421">
    <property type="entry name" value="HTH_LUXR"/>
    <property type="match status" value="1"/>
</dbReference>
<protein>
    <submittedName>
        <fullName evidence="2">Alpha/beta fold hydrolase</fullName>
    </submittedName>
</protein>
<dbReference type="SUPFAM" id="SSF53474">
    <property type="entry name" value="alpha/beta-Hydrolases"/>
    <property type="match status" value="1"/>
</dbReference>
<dbReference type="InterPro" id="IPR000792">
    <property type="entry name" value="Tscrpt_reg_LuxR_C"/>
</dbReference>
<dbReference type="PANTHER" id="PTHR43433">
    <property type="entry name" value="HYDROLASE, ALPHA/BETA FOLD FAMILY PROTEIN"/>
    <property type="match status" value="1"/>
</dbReference>